<organism evidence="6 7">
    <name type="scientific">Brevibacterium pityocampae</name>
    <dbReference type="NCBI Taxonomy" id="506594"/>
    <lineage>
        <taxon>Bacteria</taxon>
        <taxon>Bacillati</taxon>
        <taxon>Actinomycetota</taxon>
        <taxon>Actinomycetes</taxon>
        <taxon>Micrococcales</taxon>
        <taxon>Brevibacteriaceae</taxon>
        <taxon>Brevibacterium</taxon>
    </lineage>
</organism>
<keyword evidence="7" id="KW-1185">Reference proteome</keyword>
<dbReference type="Pfam" id="PF00126">
    <property type="entry name" value="HTH_1"/>
    <property type="match status" value="1"/>
</dbReference>
<keyword evidence="4" id="KW-0804">Transcription</keyword>
<dbReference type="InterPro" id="IPR005119">
    <property type="entry name" value="LysR_subst-bd"/>
</dbReference>
<dbReference type="Gene3D" id="1.10.10.10">
    <property type="entry name" value="Winged helix-like DNA-binding domain superfamily/Winged helix DNA-binding domain"/>
    <property type="match status" value="1"/>
</dbReference>
<dbReference type="SUPFAM" id="SSF46785">
    <property type="entry name" value="Winged helix' DNA-binding domain"/>
    <property type="match status" value="1"/>
</dbReference>
<dbReference type="PROSITE" id="PS50931">
    <property type="entry name" value="HTH_LYSR"/>
    <property type="match status" value="1"/>
</dbReference>
<keyword evidence="3" id="KW-0238">DNA-binding</keyword>
<dbReference type="SUPFAM" id="SSF53850">
    <property type="entry name" value="Periplasmic binding protein-like II"/>
    <property type="match status" value="1"/>
</dbReference>
<dbReference type="Proteomes" id="UP001500642">
    <property type="component" value="Unassembled WGS sequence"/>
</dbReference>
<dbReference type="PANTHER" id="PTHR30346:SF29">
    <property type="entry name" value="LYSR SUBSTRATE-BINDING"/>
    <property type="match status" value="1"/>
</dbReference>
<dbReference type="Gene3D" id="3.40.190.10">
    <property type="entry name" value="Periplasmic binding protein-like II"/>
    <property type="match status" value="2"/>
</dbReference>
<dbReference type="PANTHER" id="PTHR30346">
    <property type="entry name" value="TRANSCRIPTIONAL DUAL REGULATOR HCAR-RELATED"/>
    <property type="match status" value="1"/>
</dbReference>
<accession>A0ABP8J1A8</accession>
<evidence type="ECO:0000313" key="7">
    <source>
        <dbReference type="Proteomes" id="UP001500642"/>
    </source>
</evidence>
<sequence length="304" mass="32441">MIDHRLTVLRTFAACGSVTAAAEALDYSPSAVSAQLRGLQADLGLRLVDKDGRGLRLTSAGRRLVEESDGLFTHWEGVRAALAADGGAEAEQLRLGGMSTATAALLAPVAVRLRAEAPGLGISIVEADPQRCFDLLLADRLDLAIVVSMQASAGAGDPRYERIALLDDPLDIMLPADHRLAGRESISLEEVGEEPWIAARPGTPYRALFIAAFTAAGTTPRVAHEVAEWDTEATLIEKGLGIGLVPRLARISSDYRVVRVPVAGPAAPHRRVVAAIRRGARERPLIARTVDALREQTRDGLGYR</sequence>
<feature type="domain" description="HTH lysR-type" evidence="5">
    <location>
        <begin position="1"/>
        <end position="58"/>
    </location>
</feature>
<evidence type="ECO:0000256" key="3">
    <source>
        <dbReference type="ARBA" id="ARBA00023125"/>
    </source>
</evidence>
<reference evidence="7" key="1">
    <citation type="journal article" date="2019" name="Int. J. Syst. Evol. Microbiol.">
        <title>The Global Catalogue of Microorganisms (GCM) 10K type strain sequencing project: providing services to taxonomists for standard genome sequencing and annotation.</title>
        <authorList>
            <consortium name="The Broad Institute Genomics Platform"/>
            <consortium name="The Broad Institute Genome Sequencing Center for Infectious Disease"/>
            <person name="Wu L."/>
            <person name="Ma J."/>
        </authorList>
    </citation>
    <scope>NUCLEOTIDE SEQUENCE [LARGE SCALE GENOMIC DNA]</scope>
    <source>
        <strain evidence="7">JCM 17808</strain>
    </source>
</reference>
<dbReference type="RefSeq" id="WP_345029218.1">
    <property type="nucleotide sequence ID" value="NZ_BAABGL010000002.1"/>
</dbReference>
<protein>
    <submittedName>
        <fullName evidence="6">LysR family transcriptional regulator</fullName>
    </submittedName>
</protein>
<dbReference type="EMBL" id="BAABGL010000002">
    <property type="protein sequence ID" value="GAA4383202.1"/>
    <property type="molecule type" value="Genomic_DNA"/>
</dbReference>
<dbReference type="CDD" id="cd08423">
    <property type="entry name" value="PBP2_LTTR_like_6"/>
    <property type="match status" value="1"/>
</dbReference>
<keyword evidence="2" id="KW-0805">Transcription regulation</keyword>
<dbReference type="Pfam" id="PF03466">
    <property type="entry name" value="LysR_substrate"/>
    <property type="match status" value="1"/>
</dbReference>
<dbReference type="InterPro" id="IPR036390">
    <property type="entry name" value="WH_DNA-bd_sf"/>
</dbReference>
<name>A0ABP8J1A8_9MICO</name>
<dbReference type="InterPro" id="IPR036388">
    <property type="entry name" value="WH-like_DNA-bd_sf"/>
</dbReference>
<evidence type="ECO:0000256" key="1">
    <source>
        <dbReference type="ARBA" id="ARBA00009437"/>
    </source>
</evidence>
<comment type="similarity">
    <text evidence="1">Belongs to the LysR transcriptional regulatory family.</text>
</comment>
<proteinExistence type="inferred from homology"/>
<dbReference type="InterPro" id="IPR000847">
    <property type="entry name" value="LysR_HTH_N"/>
</dbReference>
<evidence type="ECO:0000256" key="2">
    <source>
        <dbReference type="ARBA" id="ARBA00023015"/>
    </source>
</evidence>
<evidence type="ECO:0000259" key="5">
    <source>
        <dbReference type="PROSITE" id="PS50931"/>
    </source>
</evidence>
<evidence type="ECO:0000313" key="6">
    <source>
        <dbReference type="EMBL" id="GAA4383202.1"/>
    </source>
</evidence>
<evidence type="ECO:0000256" key="4">
    <source>
        <dbReference type="ARBA" id="ARBA00023163"/>
    </source>
</evidence>
<gene>
    <name evidence="6" type="ORF">GCM10023167_02520</name>
</gene>
<comment type="caution">
    <text evidence="6">The sequence shown here is derived from an EMBL/GenBank/DDBJ whole genome shotgun (WGS) entry which is preliminary data.</text>
</comment>